<keyword evidence="4 5" id="KW-0472">Membrane</keyword>
<evidence type="ECO:0000256" key="5">
    <source>
        <dbReference type="SAM" id="Phobius"/>
    </source>
</evidence>
<gene>
    <name evidence="7" type="ORF">RAJCM14343_6005</name>
</gene>
<dbReference type="Proteomes" id="UP000325466">
    <property type="component" value="Unassembled WGS sequence"/>
</dbReference>
<feature type="domain" description="O-antigen ligase-related" evidence="6">
    <location>
        <begin position="150"/>
        <end position="278"/>
    </location>
</feature>
<dbReference type="EMBL" id="BLAH01000255">
    <property type="protein sequence ID" value="GES40710.1"/>
    <property type="molecule type" value="Genomic_DNA"/>
</dbReference>
<reference evidence="7 8" key="1">
    <citation type="journal article" date="2018" name="Biodegradation">
        <title>1,4-Dioxane degradation characteristics of Rhodococcus aetherivorans JCM 14343.</title>
        <authorList>
            <person name="Inoue D."/>
            <person name="Tsunoda T."/>
            <person name="Yamamoto N."/>
            <person name="Ike M."/>
            <person name="Sei K."/>
        </authorList>
    </citation>
    <scope>NUCLEOTIDE SEQUENCE [LARGE SCALE GENOMIC DNA]</scope>
    <source>
        <strain evidence="7 8">JCM 14343</strain>
    </source>
</reference>
<dbReference type="PANTHER" id="PTHR37422:SF13">
    <property type="entry name" value="LIPOPOLYSACCHARIDE BIOSYNTHESIS PROTEIN PA4999-RELATED"/>
    <property type="match status" value="1"/>
</dbReference>
<evidence type="ECO:0000256" key="1">
    <source>
        <dbReference type="ARBA" id="ARBA00004141"/>
    </source>
</evidence>
<evidence type="ECO:0000256" key="4">
    <source>
        <dbReference type="ARBA" id="ARBA00023136"/>
    </source>
</evidence>
<dbReference type="PANTHER" id="PTHR37422">
    <property type="entry name" value="TEICHURONIC ACID BIOSYNTHESIS PROTEIN TUAE"/>
    <property type="match status" value="1"/>
</dbReference>
<keyword evidence="3 5" id="KW-1133">Transmembrane helix</keyword>
<accession>A0ABQ0YW03</accession>
<keyword evidence="2 5" id="KW-0812">Transmembrane</keyword>
<feature type="transmembrane region" description="Helical" evidence="5">
    <location>
        <begin position="56"/>
        <end position="79"/>
    </location>
</feature>
<dbReference type="InterPro" id="IPR007016">
    <property type="entry name" value="O-antigen_ligase-rel_domated"/>
</dbReference>
<dbReference type="Pfam" id="PF04932">
    <property type="entry name" value="Wzy_C"/>
    <property type="match status" value="1"/>
</dbReference>
<protein>
    <submittedName>
        <fullName evidence="7">O-antigen polymerase</fullName>
    </submittedName>
</protein>
<feature type="transmembrane region" description="Helical" evidence="5">
    <location>
        <begin position="304"/>
        <end position="321"/>
    </location>
</feature>
<proteinExistence type="predicted"/>
<name>A0ABQ0YW03_9NOCA</name>
<evidence type="ECO:0000313" key="8">
    <source>
        <dbReference type="Proteomes" id="UP000325466"/>
    </source>
</evidence>
<evidence type="ECO:0000259" key="6">
    <source>
        <dbReference type="Pfam" id="PF04932"/>
    </source>
</evidence>
<comment type="subcellular location">
    <subcellularLocation>
        <location evidence="1">Membrane</location>
        <topology evidence="1">Multi-pass membrane protein</topology>
    </subcellularLocation>
</comment>
<sequence>MIVFFLMQLATYATGLFEVGSPVVEASKGRTALSLVAQVGITLYILQTVRTARQRAIVLGCLITGIAYSCVIGILQGFVGIDLRFLAVPPGFVEVLETPELTSRQGALRVLGTSQHAIEFSVMAAASVPLSLHLARHATTPLRRQLAAIAGLLAVAAVPTAVSRSGVVTLAVALAVYMFAWKVRPIGNAILVGVGVLAAYAVVSPLYLKALWTTIVSSQSDKSITTRTEDYAAVGEQFRQDPWFGLGLGGYPPTEFRYLDNQWLQAVVQGGIVGLAALALLTLGSVAGMTAALRRSTTARDRNLAYALGAALIGIAVSSATFDLFSFQQITFVYFILYGLVWSFHSTPTTPDHRKAVTQEHPPPV</sequence>
<dbReference type="InterPro" id="IPR051533">
    <property type="entry name" value="WaaL-like"/>
</dbReference>
<feature type="transmembrane region" description="Helical" evidence="5">
    <location>
        <begin position="327"/>
        <end position="345"/>
    </location>
</feature>
<feature type="transmembrane region" description="Helical" evidence="5">
    <location>
        <begin position="266"/>
        <end position="292"/>
    </location>
</feature>
<evidence type="ECO:0000256" key="3">
    <source>
        <dbReference type="ARBA" id="ARBA00022989"/>
    </source>
</evidence>
<keyword evidence="8" id="KW-1185">Reference proteome</keyword>
<evidence type="ECO:0000313" key="7">
    <source>
        <dbReference type="EMBL" id="GES40710.1"/>
    </source>
</evidence>
<comment type="caution">
    <text evidence="7">The sequence shown here is derived from an EMBL/GenBank/DDBJ whole genome shotgun (WGS) entry which is preliminary data.</text>
</comment>
<feature type="transmembrane region" description="Helical" evidence="5">
    <location>
        <begin position="146"/>
        <end position="177"/>
    </location>
</feature>
<evidence type="ECO:0000256" key="2">
    <source>
        <dbReference type="ARBA" id="ARBA00022692"/>
    </source>
</evidence>
<organism evidence="7 8">
    <name type="scientific">Rhodococcus aetherivorans</name>
    <dbReference type="NCBI Taxonomy" id="191292"/>
    <lineage>
        <taxon>Bacteria</taxon>
        <taxon>Bacillati</taxon>
        <taxon>Actinomycetota</taxon>
        <taxon>Actinomycetes</taxon>
        <taxon>Mycobacteriales</taxon>
        <taxon>Nocardiaceae</taxon>
        <taxon>Rhodococcus</taxon>
    </lineage>
</organism>
<feature type="transmembrane region" description="Helical" evidence="5">
    <location>
        <begin position="189"/>
        <end position="208"/>
    </location>
</feature>